<keyword evidence="1" id="KW-0812">Transmembrane</keyword>
<keyword evidence="1" id="KW-0472">Membrane</keyword>
<reference evidence="3" key="1">
    <citation type="submission" date="2016-10" db="EMBL/GenBank/DDBJ databases">
        <authorList>
            <person name="Varghese N."/>
            <person name="Submissions S."/>
        </authorList>
    </citation>
    <scope>NUCLEOTIDE SEQUENCE [LARGE SCALE GENOMIC DNA]</scope>
    <source>
        <strain evidence="3">CGMCC 4.3568</strain>
    </source>
</reference>
<dbReference type="AlphaFoldDB" id="A0A1I0WRH5"/>
<feature type="transmembrane region" description="Helical" evidence="1">
    <location>
        <begin position="52"/>
        <end position="71"/>
    </location>
</feature>
<sequence>MATDSESTKRAGAFDIRMVIALLIGVYGLVITILGIGFTTEAELAKADGLNINLWAGLGMLLFAASFVAWVKIRPLRVPAEDGDQEPTPRSE</sequence>
<dbReference type="Proteomes" id="UP000243799">
    <property type="component" value="Unassembled WGS sequence"/>
</dbReference>
<proteinExistence type="predicted"/>
<gene>
    <name evidence="2" type="ORF">SAMN05216266_102157</name>
</gene>
<feature type="transmembrane region" description="Helical" evidence="1">
    <location>
        <begin position="20"/>
        <end position="40"/>
    </location>
</feature>
<dbReference type="EMBL" id="FOKG01000002">
    <property type="protein sequence ID" value="SFA91359.1"/>
    <property type="molecule type" value="Genomic_DNA"/>
</dbReference>
<dbReference type="STRING" id="490629.SAMN05216266_102157"/>
<organism evidence="2 3">
    <name type="scientific">Amycolatopsis marina</name>
    <dbReference type="NCBI Taxonomy" id="490629"/>
    <lineage>
        <taxon>Bacteria</taxon>
        <taxon>Bacillati</taxon>
        <taxon>Actinomycetota</taxon>
        <taxon>Actinomycetes</taxon>
        <taxon>Pseudonocardiales</taxon>
        <taxon>Pseudonocardiaceae</taxon>
        <taxon>Amycolatopsis</taxon>
    </lineage>
</organism>
<keyword evidence="1" id="KW-1133">Transmembrane helix</keyword>
<keyword evidence="3" id="KW-1185">Reference proteome</keyword>
<accession>A0A1I0WRH5</accession>
<dbReference type="RefSeq" id="WP_091670208.1">
    <property type="nucleotide sequence ID" value="NZ_FOKG01000002.1"/>
</dbReference>
<protein>
    <submittedName>
        <fullName evidence="2">Uncharacterized protein</fullName>
    </submittedName>
</protein>
<evidence type="ECO:0000256" key="1">
    <source>
        <dbReference type="SAM" id="Phobius"/>
    </source>
</evidence>
<dbReference type="OrthoDB" id="5196985at2"/>
<evidence type="ECO:0000313" key="3">
    <source>
        <dbReference type="Proteomes" id="UP000243799"/>
    </source>
</evidence>
<evidence type="ECO:0000313" key="2">
    <source>
        <dbReference type="EMBL" id="SFA91359.1"/>
    </source>
</evidence>
<name>A0A1I0WRH5_9PSEU</name>